<dbReference type="AlphaFoldDB" id="A0A6A5UJA3"/>
<dbReference type="EMBL" id="ML976772">
    <property type="protein sequence ID" value="KAF1965011.1"/>
    <property type="molecule type" value="Genomic_DNA"/>
</dbReference>
<protein>
    <submittedName>
        <fullName evidence="3">Uncharacterized protein</fullName>
    </submittedName>
</protein>
<feature type="transmembrane region" description="Helical" evidence="2">
    <location>
        <begin position="6"/>
        <end position="24"/>
    </location>
</feature>
<gene>
    <name evidence="3" type="ORF">BU23DRAFT_546609</name>
</gene>
<keyword evidence="2" id="KW-1133">Transmembrane helix</keyword>
<organism evidence="3 4">
    <name type="scientific">Bimuria novae-zelandiae CBS 107.79</name>
    <dbReference type="NCBI Taxonomy" id="1447943"/>
    <lineage>
        <taxon>Eukaryota</taxon>
        <taxon>Fungi</taxon>
        <taxon>Dikarya</taxon>
        <taxon>Ascomycota</taxon>
        <taxon>Pezizomycotina</taxon>
        <taxon>Dothideomycetes</taxon>
        <taxon>Pleosporomycetidae</taxon>
        <taxon>Pleosporales</taxon>
        <taxon>Massarineae</taxon>
        <taxon>Didymosphaeriaceae</taxon>
        <taxon>Bimuria</taxon>
    </lineage>
</organism>
<feature type="region of interest" description="Disordered" evidence="1">
    <location>
        <begin position="41"/>
        <end position="113"/>
    </location>
</feature>
<dbReference type="Proteomes" id="UP000800036">
    <property type="component" value="Unassembled WGS sequence"/>
</dbReference>
<keyword evidence="4" id="KW-1185">Reference proteome</keyword>
<feature type="compositionally biased region" description="Basic and acidic residues" evidence="1">
    <location>
        <begin position="62"/>
        <end position="86"/>
    </location>
</feature>
<evidence type="ECO:0000313" key="3">
    <source>
        <dbReference type="EMBL" id="KAF1965011.1"/>
    </source>
</evidence>
<sequence length="113" mass="12857">MSGRLTIPKIFMAGGAVGFTYYMFMRQYWFPNPYKTRETQNIEDRWTAGGGTPYSTPAAGTKRGDSKNTELRQESEHKGLQTESYKENISSQQSTPVWPDKFYEANMGNPKGK</sequence>
<reference evidence="3" key="1">
    <citation type="journal article" date="2020" name="Stud. Mycol.">
        <title>101 Dothideomycetes genomes: a test case for predicting lifestyles and emergence of pathogens.</title>
        <authorList>
            <person name="Haridas S."/>
            <person name="Albert R."/>
            <person name="Binder M."/>
            <person name="Bloem J."/>
            <person name="Labutti K."/>
            <person name="Salamov A."/>
            <person name="Andreopoulos B."/>
            <person name="Baker S."/>
            <person name="Barry K."/>
            <person name="Bills G."/>
            <person name="Bluhm B."/>
            <person name="Cannon C."/>
            <person name="Castanera R."/>
            <person name="Culley D."/>
            <person name="Daum C."/>
            <person name="Ezra D."/>
            <person name="Gonzalez J."/>
            <person name="Henrissat B."/>
            <person name="Kuo A."/>
            <person name="Liang C."/>
            <person name="Lipzen A."/>
            <person name="Lutzoni F."/>
            <person name="Magnuson J."/>
            <person name="Mondo S."/>
            <person name="Nolan M."/>
            <person name="Ohm R."/>
            <person name="Pangilinan J."/>
            <person name="Park H.-J."/>
            <person name="Ramirez L."/>
            <person name="Alfaro M."/>
            <person name="Sun H."/>
            <person name="Tritt A."/>
            <person name="Yoshinaga Y."/>
            <person name="Zwiers L.-H."/>
            <person name="Turgeon B."/>
            <person name="Goodwin S."/>
            <person name="Spatafora J."/>
            <person name="Crous P."/>
            <person name="Grigoriev I."/>
        </authorList>
    </citation>
    <scope>NUCLEOTIDE SEQUENCE</scope>
    <source>
        <strain evidence="3">CBS 107.79</strain>
    </source>
</reference>
<evidence type="ECO:0000313" key="4">
    <source>
        <dbReference type="Proteomes" id="UP000800036"/>
    </source>
</evidence>
<accession>A0A6A5UJA3</accession>
<keyword evidence="2" id="KW-0472">Membrane</keyword>
<evidence type="ECO:0000256" key="1">
    <source>
        <dbReference type="SAM" id="MobiDB-lite"/>
    </source>
</evidence>
<name>A0A6A5UJA3_9PLEO</name>
<feature type="compositionally biased region" description="Polar residues" evidence="1">
    <location>
        <begin position="87"/>
        <end position="96"/>
    </location>
</feature>
<dbReference type="OrthoDB" id="5373857at2759"/>
<keyword evidence="2" id="KW-0812">Transmembrane</keyword>
<proteinExistence type="predicted"/>
<evidence type="ECO:0000256" key="2">
    <source>
        <dbReference type="SAM" id="Phobius"/>
    </source>
</evidence>